<dbReference type="CDD" id="cd05658">
    <property type="entry name" value="M18_DAP"/>
    <property type="match status" value="1"/>
</dbReference>
<keyword evidence="3 9" id="KW-0031">Aminopeptidase</keyword>
<gene>
    <name evidence="11" type="ORF">LKD81_13415</name>
</gene>
<dbReference type="GO" id="GO:0008237">
    <property type="term" value="F:metallopeptidase activity"/>
    <property type="evidence" value="ECO:0007669"/>
    <property type="project" value="UniProtKB-KW"/>
</dbReference>
<evidence type="ECO:0000256" key="7">
    <source>
        <dbReference type="ARBA" id="ARBA00022833"/>
    </source>
</evidence>
<dbReference type="EMBL" id="JAJEQR010000046">
    <property type="protein sequence ID" value="MCC2231983.1"/>
    <property type="molecule type" value="Genomic_DNA"/>
</dbReference>
<evidence type="ECO:0000256" key="2">
    <source>
        <dbReference type="ARBA" id="ARBA00008290"/>
    </source>
</evidence>
<dbReference type="PRINTS" id="PR00932">
    <property type="entry name" value="AMINO1PTASE"/>
</dbReference>
<dbReference type="InterPro" id="IPR001948">
    <property type="entry name" value="Peptidase_M18"/>
</dbReference>
<name>A0AAE3JG28_9FIRM</name>
<sequence>MTVQKGDGMNTGEELIQFIKKSPTAFHAAETARQTLEAAGFSGLREGSSWENLAPGGYYVTRNSSSLIAFRIPEGGANGFQLGAAHSDSPTFRVKAKAEWESPDGYTRLNVEPYGGGIFGSWVDRPLSVAGRLVVRTEFGIRSQLVNVDRDLLMIPQMAIHMNREVNKGYAWNAQTDMAPVLGSRKAAGTFRCQIAEAAGVQAQDILSMDLFLYCRTPGAIWGADGEFVSAPRLDDLQCAFALLHGFLQAEQPKKIPVYALFDNEEVGSLTKQGADSTFLEDVLRRLAGDKLPRMLANSFLISADNAHAVHPAHPEVSDPLNRVYMNEGIVIKFNGNQKYTTDGISEALFRLMCERAGVACQTYTNRSDMAGGSTLGNISNGHISVNAADIGLAQLAMHSCYETAGVKDTEDLIHVMKEFYNGGWEEIQAGEYTLL</sequence>
<keyword evidence="5 9" id="KW-0479">Metal-binding</keyword>
<keyword evidence="12" id="KW-1185">Reference proteome</keyword>
<keyword evidence="4 9" id="KW-0645">Protease</keyword>
<evidence type="ECO:0000256" key="4">
    <source>
        <dbReference type="ARBA" id="ARBA00022670"/>
    </source>
</evidence>
<evidence type="ECO:0000256" key="3">
    <source>
        <dbReference type="ARBA" id="ARBA00022438"/>
    </source>
</evidence>
<protein>
    <recommendedName>
        <fullName evidence="10">M18 family aminopeptidase</fullName>
        <ecNumber evidence="10">3.4.11.-</ecNumber>
    </recommendedName>
</protein>
<keyword evidence="8 9" id="KW-0482">Metalloprotease</keyword>
<dbReference type="GO" id="GO:0004177">
    <property type="term" value="F:aminopeptidase activity"/>
    <property type="evidence" value="ECO:0007669"/>
    <property type="project" value="UniProtKB-KW"/>
</dbReference>
<dbReference type="PANTHER" id="PTHR28570:SF3">
    <property type="entry name" value="ASPARTYL AMINOPEPTIDASE"/>
    <property type="match status" value="1"/>
</dbReference>
<evidence type="ECO:0000256" key="10">
    <source>
        <dbReference type="RuleBase" id="RU004387"/>
    </source>
</evidence>
<evidence type="ECO:0000256" key="5">
    <source>
        <dbReference type="ARBA" id="ARBA00022723"/>
    </source>
</evidence>
<keyword evidence="6 9" id="KW-0378">Hydrolase</keyword>
<dbReference type="GO" id="GO:0008270">
    <property type="term" value="F:zinc ion binding"/>
    <property type="evidence" value="ECO:0007669"/>
    <property type="project" value="InterPro"/>
</dbReference>
<dbReference type="AlphaFoldDB" id="A0AAE3JG28"/>
<evidence type="ECO:0000256" key="1">
    <source>
        <dbReference type="ARBA" id="ARBA00001947"/>
    </source>
</evidence>
<dbReference type="Gene3D" id="2.30.250.10">
    <property type="entry name" value="Aminopeptidase i, Domain 2"/>
    <property type="match status" value="1"/>
</dbReference>
<comment type="similarity">
    <text evidence="2 9">Belongs to the peptidase M18 family.</text>
</comment>
<evidence type="ECO:0000313" key="12">
    <source>
        <dbReference type="Proteomes" id="UP001198182"/>
    </source>
</evidence>
<dbReference type="NCBIfam" id="NF002759">
    <property type="entry name" value="PRK02813.1"/>
    <property type="match status" value="1"/>
</dbReference>
<accession>A0AAE3JG28</accession>
<dbReference type="Proteomes" id="UP001198182">
    <property type="component" value="Unassembled WGS sequence"/>
</dbReference>
<dbReference type="InterPro" id="IPR023358">
    <property type="entry name" value="Peptidase_M18_dom2"/>
</dbReference>
<dbReference type="GO" id="GO:0005737">
    <property type="term" value="C:cytoplasm"/>
    <property type="evidence" value="ECO:0007669"/>
    <property type="project" value="UniProtKB-ARBA"/>
</dbReference>
<evidence type="ECO:0000256" key="9">
    <source>
        <dbReference type="RuleBase" id="RU004386"/>
    </source>
</evidence>
<dbReference type="EC" id="3.4.11.-" evidence="10"/>
<dbReference type="SUPFAM" id="SSF53187">
    <property type="entry name" value="Zn-dependent exopeptidases"/>
    <property type="match status" value="1"/>
</dbReference>
<dbReference type="Gene3D" id="3.40.630.10">
    <property type="entry name" value="Zn peptidases"/>
    <property type="match status" value="1"/>
</dbReference>
<reference evidence="11" key="1">
    <citation type="submission" date="2021-10" db="EMBL/GenBank/DDBJ databases">
        <title>Anaerobic single-cell dispensing facilitates the cultivation of human gut bacteria.</title>
        <authorList>
            <person name="Afrizal A."/>
        </authorList>
    </citation>
    <scope>NUCLEOTIDE SEQUENCE</scope>
    <source>
        <strain evidence="11">CLA-AA-H215</strain>
    </source>
</reference>
<evidence type="ECO:0000313" key="11">
    <source>
        <dbReference type="EMBL" id="MCC2231983.1"/>
    </source>
</evidence>
<evidence type="ECO:0000256" key="6">
    <source>
        <dbReference type="ARBA" id="ARBA00022801"/>
    </source>
</evidence>
<comment type="caution">
    <text evidence="11">The sequence shown here is derived from an EMBL/GenBank/DDBJ whole genome shotgun (WGS) entry which is preliminary data.</text>
</comment>
<dbReference type="Pfam" id="PF02127">
    <property type="entry name" value="Peptidase_M18"/>
    <property type="match status" value="1"/>
</dbReference>
<proteinExistence type="inferred from homology"/>
<dbReference type="RefSeq" id="WP_308454468.1">
    <property type="nucleotide sequence ID" value="NZ_JAJEQR010000046.1"/>
</dbReference>
<keyword evidence="7 9" id="KW-0862">Zinc</keyword>
<organism evidence="11 12">
    <name type="scientific">Hominifimenecus microfluidus</name>
    <dbReference type="NCBI Taxonomy" id="2885348"/>
    <lineage>
        <taxon>Bacteria</taxon>
        <taxon>Bacillati</taxon>
        <taxon>Bacillota</taxon>
        <taxon>Clostridia</taxon>
        <taxon>Lachnospirales</taxon>
        <taxon>Lachnospiraceae</taxon>
        <taxon>Hominifimenecus</taxon>
    </lineage>
</organism>
<dbReference type="PANTHER" id="PTHR28570">
    <property type="entry name" value="ASPARTYL AMINOPEPTIDASE"/>
    <property type="match status" value="1"/>
</dbReference>
<dbReference type="SUPFAM" id="SSF101821">
    <property type="entry name" value="Aminopeptidase/glucanase lid domain"/>
    <property type="match status" value="1"/>
</dbReference>
<dbReference type="GO" id="GO:0006508">
    <property type="term" value="P:proteolysis"/>
    <property type="evidence" value="ECO:0007669"/>
    <property type="project" value="UniProtKB-KW"/>
</dbReference>
<comment type="cofactor">
    <cofactor evidence="1 10">
        <name>Zn(2+)</name>
        <dbReference type="ChEBI" id="CHEBI:29105"/>
    </cofactor>
</comment>
<evidence type="ECO:0000256" key="8">
    <source>
        <dbReference type="ARBA" id="ARBA00023049"/>
    </source>
</evidence>